<evidence type="ECO:0000313" key="2">
    <source>
        <dbReference type="EMBL" id="AWM13989.1"/>
    </source>
</evidence>
<evidence type="ECO:0000313" key="3">
    <source>
        <dbReference type="Proteomes" id="UP000245429"/>
    </source>
</evidence>
<protein>
    <recommendedName>
        <fullName evidence="4">DUF4403 domain-containing protein</fullName>
    </recommendedName>
</protein>
<feature type="chain" id="PRO_5016177276" description="DUF4403 domain-containing protein" evidence="1">
    <location>
        <begin position="25"/>
        <end position="465"/>
    </location>
</feature>
<organism evidence="2 3">
    <name type="scientific">Flavobacterium sediminis</name>
    <dbReference type="NCBI Taxonomy" id="2201181"/>
    <lineage>
        <taxon>Bacteria</taxon>
        <taxon>Pseudomonadati</taxon>
        <taxon>Bacteroidota</taxon>
        <taxon>Flavobacteriia</taxon>
        <taxon>Flavobacteriales</taxon>
        <taxon>Flavobacteriaceae</taxon>
        <taxon>Flavobacterium</taxon>
    </lineage>
</organism>
<dbReference type="RefSeq" id="WP_109569356.1">
    <property type="nucleotide sequence ID" value="NZ_CP029463.1"/>
</dbReference>
<keyword evidence="3" id="KW-1185">Reference proteome</keyword>
<dbReference type="Proteomes" id="UP000245429">
    <property type="component" value="Chromosome"/>
</dbReference>
<dbReference type="OrthoDB" id="617059at2"/>
<accession>A0A2U8QV80</accession>
<proteinExistence type="predicted"/>
<keyword evidence="1" id="KW-0732">Signal</keyword>
<dbReference type="AlphaFoldDB" id="A0A2U8QV80"/>
<reference evidence="2 3" key="1">
    <citation type="submission" date="2018-05" db="EMBL/GenBank/DDBJ databases">
        <title>Flavobacterium sp. MEBiC07310.</title>
        <authorList>
            <person name="Baek K."/>
        </authorList>
    </citation>
    <scope>NUCLEOTIDE SEQUENCE [LARGE SCALE GENOMIC DNA]</scope>
    <source>
        <strain evidence="2 3">MEBiC07310</strain>
    </source>
</reference>
<sequence length="465" mass="52630">MKPFFIFALLSVLIVLCLTACSSASPKIEAIKPLPSDNTPMVYTNKTSFISLPVEITLKDIEKQLNKNLKGLIYNDSILKDDNCELKIWKSDPITLEEENGVILSKLPLKIWTRIKYGTDFLGLNDTREIYLDGVLTLKSKAHLTNWKLTTTSAIDDFEWNESPAIVIAGKKIPITYIINPTLSYFKKTIAQQIDKAIDETCDFKPHVFDALDKISEPFLVHEAYETWFTVIPVELYVTEARLKDKQITLDMGLKCNLQTMIGQKPMKQFDRNSVILKPVSKMPDKVSLALAGVSTYESASKVLTKNFKGQEFSSGKRKVVVQKVDLWEKDNKLIISLSLTGSITGDIYLTGYPSYNSATQEIYFDQLDYILSTKSVLLKSANWLAQSTILRKIQENCRYSIKENLEEGKQNLSPYLNNYSPMSGIYVNGNLNDFEFEKIELTNKAIIAFLSTTGKIRIKIDGLD</sequence>
<gene>
    <name evidence="2" type="ORF">DI487_09050</name>
</gene>
<name>A0A2U8QV80_9FLAO</name>
<feature type="signal peptide" evidence="1">
    <location>
        <begin position="1"/>
        <end position="24"/>
    </location>
</feature>
<dbReference type="EMBL" id="CP029463">
    <property type="protein sequence ID" value="AWM13989.1"/>
    <property type="molecule type" value="Genomic_DNA"/>
</dbReference>
<dbReference type="InterPro" id="IPR025515">
    <property type="entry name" value="DUF4403"/>
</dbReference>
<evidence type="ECO:0008006" key="4">
    <source>
        <dbReference type="Google" id="ProtNLM"/>
    </source>
</evidence>
<dbReference type="KEGG" id="fse:DI487_09050"/>
<evidence type="ECO:0000256" key="1">
    <source>
        <dbReference type="SAM" id="SignalP"/>
    </source>
</evidence>
<dbReference type="Pfam" id="PF14356">
    <property type="entry name" value="DUF4403"/>
    <property type="match status" value="1"/>
</dbReference>